<protein>
    <submittedName>
        <fullName evidence="2">Uncharacterized protein</fullName>
    </submittedName>
</protein>
<organism evidence="2 3">
    <name type="scientific">Paenibacillus odorifer</name>
    <dbReference type="NCBI Taxonomy" id="189426"/>
    <lineage>
        <taxon>Bacteria</taxon>
        <taxon>Bacillati</taxon>
        <taxon>Bacillota</taxon>
        <taxon>Bacilli</taxon>
        <taxon>Bacillales</taxon>
        <taxon>Paenibacillaceae</taxon>
        <taxon>Paenibacillus</taxon>
    </lineage>
</organism>
<feature type="transmembrane region" description="Helical" evidence="1">
    <location>
        <begin position="29"/>
        <end position="53"/>
    </location>
</feature>
<accession>A0A1R0ZB94</accession>
<evidence type="ECO:0000256" key="1">
    <source>
        <dbReference type="SAM" id="Phobius"/>
    </source>
</evidence>
<evidence type="ECO:0000313" key="3">
    <source>
        <dbReference type="Proteomes" id="UP000187425"/>
    </source>
</evidence>
<gene>
    <name evidence="2" type="ORF">BSK65_22950</name>
</gene>
<reference evidence="2 3" key="1">
    <citation type="submission" date="2016-11" db="EMBL/GenBank/DDBJ databases">
        <title>Paenibacillus species isolates.</title>
        <authorList>
            <person name="Beno S.M."/>
        </authorList>
    </citation>
    <scope>NUCLEOTIDE SEQUENCE [LARGE SCALE GENOMIC DNA]</scope>
    <source>
        <strain evidence="2 3">FSL H7-0443</strain>
    </source>
</reference>
<proteinExistence type="predicted"/>
<sequence length="87" mass="9822">MACVQVIWRRIICERIEEVMILDLLKEPAIIAAVLAALLGAGVMGAFLTHYFTNVLSDRALKRENTVKQLEKVYEPIIQVLDTTYST</sequence>
<comment type="caution">
    <text evidence="2">The sequence shown here is derived from an EMBL/GenBank/DDBJ whole genome shotgun (WGS) entry which is preliminary data.</text>
</comment>
<dbReference type="RefSeq" id="WP_076286090.1">
    <property type="nucleotide sequence ID" value="NZ_MPTW01000016.1"/>
</dbReference>
<keyword evidence="1" id="KW-0472">Membrane</keyword>
<name>A0A1R0ZB94_9BACL</name>
<keyword evidence="1" id="KW-0812">Transmembrane</keyword>
<dbReference type="EMBL" id="MPTW01000016">
    <property type="protein sequence ID" value="OME66041.1"/>
    <property type="molecule type" value="Genomic_DNA"/>
</dbReference>
<keyword evidence="1" id="KW-1133">Transmembrane helix</keyword>
<evidence type="ECO:0000313" key="2">
    <source>
        <dbReference type="EMBL" id="OME66041.1"/>
    </source>
</evidence>
<dbReference type="AlphaFoldDB" id="A0A1R0ZB94"/>
<dbReference type="Proteomes" id="UP000187425">
    <property type="component" value="Unassembled WGS sequence"/>
</dbReference>